<dbReference type="EMBL" id="JAQQPM010000002">
    <property type="protein sequence ID" value="KAK2068895.1"/>
    <property type="molecule type" value="Genomic_DNA"/>
</dbReference>
<organism evidence="1 2">
    <name type="scientific">Phyllachora maydis</name>
    <dbReference type="NCBI Taxonomy" id="1825666"/>
    <lineage>
        <taxon>Eukaryota</taxon>
        <taxon>Fungi</taxon>
        <taxon>Dikarya</taxon>
        <taxon>Ascomycota</taxon>
        <taxon>Pezizomycotina</taxon>
        <taxon>Sordariomycetes</taxon>
        <taxon>Sordariomycetidae</taxon>
        <taxon>Phyllachorales</taxon>
        <taxon>Phyllachoraceae</taxon>
        <taxon>Phyllachora</taxon>
    </lineage>
</organism>
<comment type="caution">
    <text evidence="1">The sequence shown here is derived from an EMBL/GenBank/DDBJ whole genome shotgun (WGS) entry which is preliminary data.</text>
</comment>
<accession>A0AAD9MBI1</accession>
<proteinExistence type="predicted"/>
<evidence type="ECO:0000313" key="1">
    <source>
        <dbReference type="EMBL" id="KAK2068895.1"/>
    </source>
</evidence>
<name>A0AAD9MBI1_9PEZI</name>
<keyword evidence="2" id="KW-1185">Reference proteome</keyword>
<dbReference type="AlphaFoldDB" id="A0AAD9MBI1"/>
<evidence type="ECO:0000313" key="2">
    <source>
        <dbReference type="Proteomes" id="UP001217918"/>
    </source>
</evidence>
<dbReference type="Proteomes" id="UP001217918">
    <property type="component" value="Unassembled WGS sequence"/>
</dbReference>
<reference evidence="1" key="1">
    <citation type="journal article" date="2023" name="Mol. Plant Microbe Interact.">
        <title>Elucidating the Obligate Nature and Biological Capacity of an Invasive Fungal Corn Pathogen.</title>
        <authorList>
            <person name="MacCready J.S."/>
            <person name="Roggenkamp E.M."/>
            <person name="Gdanetz K."/>
            <person name="Chilvers M.I."/>
        </authorList>
    </citation>
    <scope>NUCLEOTIDE SEQUENCE</scope>
    <source>
        <strain evidence="1">PM02</strain>
    </source>
</reference>
<protein>
    <submittedName>
        <fullName evidence="1">Uncharacterized protein</fullName>
    </submittedName>
</protein>
<sequence>MTHRLTGKLRIILGEPAIECHQQPWRARKLALTSPIQFRHPVRAGVVRKGGDGVDRSRAVGLSAMLRG</sequence>
<gene>
    <name evidence="1" type="ORF">P8C59_003511</name>
</gene>